<proteinExistence type="predicted"/>
<evidence type="ECO:0000313" key="7">
    <source>
        <dbReference type="Proteomes" id="UP001257739"/>
    </source>
</evidence>
<keyword evidence="7" id="KW-1185">Reference proteome</keyword>
<dbReference type="PANTHER" id="PTHR20855">
    <property type="entry name" value="ADIPOR/PROGESTIN RECEPTOR-RELATED"/>
    <property type="match status" value="1"/>
</dbReference>
<feature type="transmembrane region" description="Helical" evidence="5">
    <location>
        <begin position="209"/>
        <end position="230"/>
    </location>
</feature>
<keyword evidence="2 5" id="KW-0812">Transmembrane</keyword>
<feature type="transmembrane region" description="Helical" evidence="5">
    <location>
        <begin position="31"/>
        <end position="51"/>
    </location>
</feature>
<evidence type="ECO:0000313" key="6">
    <source>
        <dbReference type="EMBL" id="MDR7086145.1"/>
    </source>
</evidence>
<comment type="subcellular location">
    <subcellularLocation>
        <location evidence="1">Membrane</location>
        <topology evidence="1">Multi-pass membrane protein</topology>
    </subcellularLocation>
</comment>
<keyword evidence="4 5" id="KW-0472">Membrane</keyword>
<feature type="transmembrane region" description="Helical" evidence="5">
    <location>
        <begin position="121"/>
        <end position="140"/>
    </location>
</feature>
<reference evidence="6 7" key="1">
    <citation type="submission" date="2023-07" db="EMBL/GenBank/DDBJ databases">
        <title>Sorghum-associated microbial communities from plants grown in Nebraska, USA.</title>
        <authorList>
            <person name="Schachtman D."/>
        </authorList>
    </citation>
    <scope>NUCLEOTIDE SEQUENCE [LARGE SCALE GENOMIC DNA]</scope>
    <source>
        <strain evidence="6 7">BE248</strain>
    </source>
</reference>
<evidence type="ECO:0000256" key="5">
    <source>
        <dbReference type="SAM" id="Phobius"/>
    </source>
</evidence>
<feature type="transmembrane region" description="Helical" evidence="5">
    <location>
        <begin position="58"/>
        <end position="77"/>
    </location>
</feature>
<accession>A0ABU1ULV4</accession>
<evidence type="ECO:0000256" key="2">
    <source>
        <dbReference type="ARBA" id="ARBA00022692"/>
    </source>
</evidence>
<feature type="transmembrane region" description="Helical" evidence="5">
    <location>
        <begin position="175"/>
        <end position="194"/>
    </location>
</feature>
<gene>
    <name evidence="6" type="ORF">J2X11_000984</name>
</gene>
<name>A0ABU1ULV4_9ACTN</name>
<dbReference type="EMBL" id="JAVDWH010000001">
    <property type="protein sequence ID" value="MDR7086145.1"/>
    <property type="molecule type" value="Genomic_DNA"/>
</dbReference>
<dbReference type="RefSeq" id="WP_309967424.1">
    <property type="nucleotide sequence ID" value="NZ_JAVDWH010000001.1"/>
</dbReference>
<dbReference type="Pfam" id="PF03006">
    <property type="entry name" value="HlyIII"/>
    <property type="match status" value="1"/>
</dbReference>
<feature type="transmembrane region" description="Helical" evidence="5">
    <location>
        <begin position="97"/>
        <end position="114"/>
    </location>
</feature>
<evidence type="ECO:0000256" key="1">
    <source>
        <dbReference type="ARBA" id="ARBA00004141"/>
    </source>
</evidence>
<dbReference type="PANTHER" id="PTHR20855:SF3">
    <property type="entry name" value="LD03007P"/>
    <property type="match status" value="1"/>
</dbReference>
<sequence length="233" mass="26090">MSEREPEGIVQEVSERLRETAQEIKPKLRGWLHAATWPLAFFGFLVMLVVADSVKVRAGVAVFMVSALLLFGVSAVYHAGRWSAAAKARWKRFDHANIFVLIAGSYTPFALLLLDTKDAWLLLSLVWGGAILGLLFRVFWVGAPRWLYVPIYIALGWAAVFWLPEFKENGSTAVIVLLAVGGGLYTLGAVVYGFKKPDPWPNWYGFHEIFHTLTIAAFIVHYIGVSLLAYQQY</sequence>
<dbReference type="Proteomes" id="UP001257739">
    <property type="component" value="Unassembled WGS sequence"/>
</dbReference>
<organism evidence="6 7">
    <name type="scientific">Aeromicrobium panaciterrae</name>
    <dbReference type="NCBI Taxonomy" id="363861"/>
    <lineage>
        <taxon>Bacteria</taxon>
        <taxon>Bacillati</taxon>
        <taxon>Actinomycetota</taxon>
        <taxon>Actinomycetes</taxon>
        <taxon>Propionibacteriales</taxon>
        <taxon>Nocardioidaceae</taxon>
        <taxon>Aeromicrobium</taxon>
    </lineage>
</organism>
<evidence type="ECO:0000256" key="4">
    <source>
        <dbReference type="ARBA" id="ARBA00023136"/>
    </source>
</evidence>
<keyword evidence="3 5" id="KW-1133">Transmembrane helix</keyword>
<comment type="caution">
    <text evidence="6">The sequence shown here is derived from an EMBL/GenBank/DDBJ whole genome shotgun (WGS) entry which is preliminary data.</text>
</comment>
<feature type="transmembrane region" description="Helical" evidence="5">
    <location>
        <begin position="146"/>
        <end position="163"/>
    </location>
</feature>
<dbReference type="InterPro" id="IPR004254">
    <property type="entry name" value="AdipoR/HlyIII-related"/>
</dbReference>
<protein>
    <submittedName>
        <fullName evidence="6">Hemolysin III</fullName>
    </submittedName>
</protein>
<evidence type="ECO:0000256" key="3">
    <source>
        <dbReference type="ARBA" id="ARBA00022989"/>
    </source>
</evidence>